<keyword evidence="3" id="KW-1185">Reference proteome</keyword>
<proteinExistence type="predicted"/>
<name>A0A6I1GGC1_9BIFI</name>
<dbReference type="RefSeq" id="WP_193312318.1">
    <property type="nucleotide sequence ID" value="NZ_JBHSKZ010000027.1"/>
</dbReference>
<dbReference type="CDD" id="cd04301">
    <property type="entry name" value="NAT_SF"/>
    <property type="match status" value="1"/>
</dbReference>
<protein>
    <submittedName>
        <fullName evidence="2">N-acetyltransferase GCN5</fullName>
    </submittedName>
</protein>
<evidence type="ECO:0000259" key="1">
    <source>
        <dbReference type="PROSITE" id="PS51186"/>
    </source>
</evidence>
<dbReference type="Pfam" id="PF00583">
    <property type="entry name" value="Acetyltransf_1"/>
    <property type="match status" value="1"/>
</dbReference>
<dbReference type="GO" id="GO:0016747">
    <property type="term" value="F:acyltransferase activity, transferring groups other than amino-acyl groups"/>
    <property type="evidence" value="ECO:0007669"/>
    <property type="project" value="InterPro"/>
</dbReference>
<dbReference type="AlphaFoldDB" id="A0A6I1GGC1"/>
<feature type="domain" description="N-acetyltransferase" evidence="1">
    <location>
        <begin position="5"/>
        <end position="218"/>
    </location>
</feature>
<sequence length="218" mass="24987">MSDAVILRPLRRGDYPTLVEMLRRMWYADPSMSETTARRLATIDLHHCLSRSTIATVAERDGRVVGVILARVDAAMPRWRQSPLNRHVRRMIGESLALPFSAEGRRGIRDAFDLVAVDRRLMRGLTPRYDAEIVLFLVDERMRGQGVGGTLFDHVLARFHAAGARHYFLFTDTTCNVGFYDHRGLFRRREERGIHRDGSEDTYYLYEGTCVASATRMP</sequence>
<keyword evidence="2" id="KW-0808">Transferase</keyword>
<dbReference type="InterPro" id="IPR000182">
    <property type="entry name" value="GNAT_dom"/>
</dbReference>
<evidence type="ECO:0000313" key="2">
    <source>
        <dbReference type="EMBL" id="KAB7790703.1"/>
    </source>
</evidence>
<gene>
    <name evidence="2" type="ORF">F7D09_0809</name>
</gene>
<evidence type="ECO:0000313" key="3">
    <source>
        <dbReference type="Proteomes" id="UP000441772"/>
    </source>
</evidence>
<dbReference type="EMBL" id="WBVT01000008">
    <property type="protein sequence ID" value="KAB7790703.1"/>
    <property type="molecule type" value="Genomic_DNA"/>
</dbReference>
<dbReference type="Gene3D" id="3.40.630.30">
    <property type="match status" value="1"/>
</dbReference>
<comment type="caution">
    <text evidence="2">The sequence shown here is derived from an EMBL/GenBank/DDBJ whole genome shotgun (WGS) entry which is preliminary data.</text>
</comment>
<reference evidence="2 3" key="1">
    <citation type="submission" date="2019-09" db="EMBL/GenBank/DDBJ databases">
        <title>Characterization of the phylogenetic diversity of two novel species belonging to the genus Bifidobacterium: Bifidobacterium cebidarum sp. nov. and Bifidobacterium leontopitheci sp. nov.</title>
        <authorList>
            <person name="Lugli G.A."/>
            <person name="Duranti S."/>
            <person name="Milani C."/>
            <person name="Turroni F."/>
            <person name="Ventura M."/>
        </authorList>
    </citation>
    <scope>NUCLEOTIDE SEQUENCE [LARGE SCALE GENOMIC DNA]</scope>
    <source>
        <strain evidence="2 3">LMG 31471</strain>
    </source>
</reference>
<dbReference type="Proteomes" id="UP000441772">
    <property type="component" value="Unassembled WGS sequence"/>
</dbReference>
<dbReference type="InterPro" id="IPR016181">
    <property type="entry name" value="Acyl_CoA_acyltransferase"/>
</dbReference>
<dbReference type="SUPFAM" id="SSF55729">
    <property type="entry name" value="Acyl-CoA N-acyltransferases (Nat)"/>
    <property type="match status" value="1"/>
</dbReference>
<dbReference type="PROSITE" id="PS51186">
    <property type="entry name" value="GNAT"/>
    <property type="match status" value="1"/>
</dbReference>
<organism evidence="2 3">
    <name type="scientific">Bifidobacterium leontopitheci</name>
    <dbReference type="NCBI Taxonomy" id="2650774"/>
    <lineage>
        <taxon>Bacteria</taxon>
        <taxon>Bacillati</taxon>
        <taxon>Actinomycetota</taxon>
        <taxon>Actinomycetes</taxon>
        <taxon>Bifidobacteriales</taxon>
        <taxon>Bifidobacteriaceae</taxon>
        <taxon>Bifidobacterium</taxon>
    </lineage>
</organism>
<accession>A0A6I1GGC1</accession>